<sequence length="447" mass="45865">MNNEVRPDPARSNTGRLGRAQVGITVLCALVVLIDGFDTQAIALVAPDIAAEWQVPTATFGVVFGVGLLGGAIGAIIFGWAGDRFGRKPTVLFAVALLGVASSLTPLAGSVGELTFLRLVTGFGLGGALPGVIAITSEYTPQRLRTAVVSMMYCGFPLGAVLGGLITVRMVPALGWQSVFVLGGAAPLLLLPILAIWLPESARFLAVKGSTARLNKVLRRTGLDAPPEAEDTGSTEHSSVVRLFTDGRATGTLLIWTALFLSLLMSYLLINWLPLLARQAGLSSTTATFGVVLLNLGSIIGTIVIGRLTIRSRPAVVVGTAFALGAVAITGIAFSQQSGTWMLVAALFAGGLSIGAQISSLGICVNLYDTSVRATGVGWAVGIGRVGGIVGPVVGGLLIGVGISTPNLFLVTALASLLAAAAILGIARRRATTTDHPAAQPTKATER</sequence>
<keyword evidence="2 5" id="KW-0812">Transmembrane</keyword>
<evidence type="ECO:0000259" key="6">
    <source>
        <dbReference type="PROSITE" id="PS50850"/>
    </source>
</evidence>
<evidence type="ECO:0000256" key="5">
    <source>
        <dbReference type="SAM" id="Phobius"/>
    </source>
</evidence>
<feature type="transmembrane region" description="Helical" evidence="5">
    <location>
        <begin position="174"/>
        <end position="198"/>
    </location>
</feature>
<evidence type="ECO:0000256" key="4">
    <source>
        <dbReference type="ARBA" id="ARBA00023136"/>
    </source>
</evidence>
<keyword evidence="8" id="KW-1185">Reference proteome</keyword>
<evidence type="ECO:0000256" key="3">
    <source>
        <dbReference type="ARBA" id="ARBA00022989"/>
    </source>
</evidence>
<name>A0ABN1WFQ4_9PSEU</name>
<evidence type="ECO:0000313" key="8">
    <source>
        <dbReference type="Proteomes" id="UP001500653"/>
    </source>
</evidence>
<dbReference type="InterPro" id="IPR020846">
    <property type="entry name" value="MFS_dom"/>
</dbReference>
<keyword evidence="4 5" id="KW-0472">Membrane</keyword>
<keyword evidence="3 5" id="KW-1133">Transmembrane helix</keyword>
<dbReference type="SUPFAM" id="SSF103473">
    <property type="entry name" value="MFS general substrate transporter"/>
    <property type="match status" value="1"/>
</dbReference>
<feature type="transmembrane region" description="Helical" evidence="5">
    <location>
        <begin position="408"/>
        <end position="427"/>
    </location>
</feature>
<feature type="domain" description="Major facilitator superfamily (MFS) profile" evidence="6">
    <location>
        <begin position="24"/>
        <end position="431"/>
    </location>
</feature>
<proteinExistence type="predicted"/>
<feature type="transmembrane region" description="Helical" evidence="5">
    <location>
        <begin position="90"/>
        <end position="109"/>
    </location>
</feature>
<feature type="transmembrane region" description="Helical" evidence="5">
    <location>
        <begin position="58"/>
        <end position="78"/>
    </location>
</feature>
<comment type="subcellular location">
    <subcellularLocation>
        <location evidence="1">Cell membrane</location>
        <topology evidence="1">Multi-pass membrane protein</topology>
    </subcellularLocation>
</comment>
<feature type="transmembrane region" description="Helical" evidence="5">
    <location>
        <begin position="147"/>
        <end position="168"/>
    </location>
</feature>
<comment type="caution">
    <text evidence="7">The sequence shown here is derived from an EMBL/GenBank/DDBJ whole genome shotgun (WGS) entry which is preliminary data.</text>
</comment>
<reference evidence="7 8" key="1">
    <citation type="journal article" date="2019" name="Int. J. Syst. Evol. Microbiol.">
        <title>The Global Catalogue of Microorganisms (GCM) 10K type strain sequencing project: providing services to taxonomists for standard genome sequencing and annotation.</title>
        <authorList>
            <consortium name="The Broad Institute Genomics Platform"/>
            <consortium name="The Broad Institute Genome Sequencing Center for Infectious Disease"/>
            <person name="Wu L."/>
            <person name="Ma J."/>
        </authorList>
    </citation>
    <scope>NUCLEOTIDE SEQUENCE [LARGE SCALE GENOMIC DNA]</scope>
    <source>
        <strain evidence="7 8">JCM 13023</strain>
    </source>
</reference>
<dbReference type="Proteomes" id="UP001500653">
    <property type="component" value="Unassembled WGS sequence"/>
</dbReference>
<dbReference type="Pfam" id="PF07690">
    <property type="entry name" value="MFS_1"/>
    <property type="match status" value="1"/>
</dbReference>
<dbReference type="InterPro" id="IPR005829">
    <property type="entry name" value="Sugar_transporter_CS"/>
</dbReference>
<accession>A0ABN1WFQ4</accession>
<dbReference type="PANTHER" id="PTHR23508:SF10">
    <property type="entry name" value="CARBOXYLIC ACID TRANSPORTER PROTEIN HOMOLOG"/>
    <property type="match status" value="1"/>
</dbReference>
<protein>
    <submittedName>
        <fullName evidence="7">Aromatic acid/H+ symport family MFS transporter</fullName>
    </submittedName>
</protein>
<evidence type="ECO:0000313" key="7">
    <source>
        <dbReference type="EMBL" id="GAA1248841.1"/>
    </source>
</evidence>
<feature type="transmembrane region" description="Helical" evidence="5">
    <location>
        <begin position="21"/>
        <end position="46"/>
    </location>
</feature>
<feature type="transmembrane region" description="Helical" evidence="5">
    <location>
        <begin position="341"/>
        <end position="365"/>
    </location>
</feature>
<feature type="transmembrane region" description="Helical" evidence="5">
    <location>
        <begin position="115"/>
        <end position="135"/>
    </location>
</feature>
<gene>
    <name evidence="7" type="ORF">GCM10009676_39010</name>
</gene>
<feature type="transmembrane region" description="Helical" evidence="5">
    <location>
        <begin position="315"/>
        <end position="335"/>
    </location>
</feature>
<dbReference type="RefSeq" id="WP_253865793.1">
    <property type="nucleotide sequence ID" value="NZ_BAAALN010000016.1"/>
</dbReference>
<feature type="transmembrane region" description="Helical" evidence="5">
    <location>
        <begin position="287"/>
        <end position="308"/>
    </location>
</feature>
<dbReference type="PROSITE" id="PS50850">
    <property type="entry name" value="MFS"/>
    <property type="match status" value="1"/>
</dbReference>
<dbReference type="InterPro" id="IPR036259">
    <property type="entry name" value="MFS_trans_sf"/>
</dbReference>
<feature type="transmembrane region" description="Helical" evidence="5">
    <location>
        <begin position="253"/>
        <end position="275"/>
    </location>
</feature>
<dbReference type="PROSITE" id="PS00217">
    <property type="entry name" value="SUGAR_TRANSPORT_2"/>
    <property type="match status" value="1"/>
</dbReference>
<organism evidence="7 8">
    <name type="scientific">Prauserella halophila</name>
    <dbReference type="NCBI Taxonomy" id="185641"/>
    <lineage>
        <taxon>Bacteria</taxon>
        <taxon>Bacillati</taxon>
        <taxon>Actinomycetota</taxon>
        <taxon>Actinomycetes</taxon>
        <taxon>Pseudonocardiales</taxon>
        <taxon>Pseudonocardiaceae</taxon>
        <taxon>Prauserella</taxon>
    </lineage>
</organism>
<feature type="transmembrane region" description="Helical" evidence="5">
    <location>
        <begin position="377"/>
        <end position="402"/>
    </location>
</feature>
<dbReference type="Gene3D" id="1.20.1250.20">
    <property type="entry name" value="MFS general substrate transporter like domains"/>
    <property type="match status" value="1"/>
</dbReference>
<dbReference type="EMBL" id="BAAALN010000016">
    <property type="protein sequence ID" value="GAA1248841.1"/>
    <property type="molecule type" value="Genomic_DNA"/>
</dbReference>
<dbReference type="InterPro" id="IPR011701">
    <property type="entry name" value="MFS"/>
</dbReference>
<evidence type="ECO:0000256" key="1">
    <source>
        <dbReference type="ARBA" id="ARBA00004651"/>
    </source>
</evidence>
<evidence type="ECO:0000256" key="2">
    <source>
        <dbReference type="ARBA" id="ARBA00022692"/>
    </source>
</evidence>
<dbReference type="PANTHER" id="PTHR23508">
    <property type="entry name" value="CARBOXYLIC ACID TRANSPORTER PROTEIN HOMOLOG"/>
    <property type="match status" value="1"/>
</dbReference>